<sequence length="284" mass="33689">MMELFGNYNLNKSIKFLVLLKFFAYIYLTWKPHNDMCANINSVEIKFKHDKTCNTIFYRLLAKHELKSDLYKTHVRQNYTDYGMHKYIKNGAEKKSTYSQVKGKSLNELDAYKQGYKHRYSKKKGLAKLDCYYEKKIFDKIKYINDLSIKMKNKKKSFSIRILTKYSILFILFSLLPFLGLIFPILFGGDRGSRIINWCGIPDKYKSHKFDDSNIENAWHITKNDILPYAHLNIIISCILIIIVFFVIMYTFIKVIKYEKLKIGKGNMSSKVYYPFCRDVFKTN</sequence>
<dbReference type="OrthoDB" id="10298754at2759"/>
<protein>
    <recommendedName>
        <fullName evidence="4">Variable surface protein</fullName>
    </recommendedName>
</protein>
<name>A0A0J9TJJ1_PLAVI</name>
<proteinExistence type="predicted"/>
<gene>
    <name evidence="2" type="ORF">PVMG_05533</name>
</gene>
<evidence type="ECO:0000256" key="1">
    <source>
        <dbReference type="SAM" id="Phobius"/>
    </source>
</evidence>
<feature type="transmembrane region" description="Helical" evidence="1">
    <location>
        <begin position="229"/>
        <end position="253"/>
    </location>
</feature>
<evidence type="ECO:0008006" key="4">
    <source>
        <dbReference type="Google" id="ProtNLM"/>
    </source>
</evidence>
<dbReference type="InterPro" id="IPR022139">
    <property type="entry name" value="Fam-L/Fam-M-like_plasmodium"/>
</dbReference>
<evidence type="ECO:0000313" key="3">
    <source>
        <dbReference type="Proteomes" id="UP000053776"/>
    </source>
</evidence>
<keyword evidence="1" id="KW-1133">Transmembrane helix</keyword>
<organism evidence="2 3">
    <name type="scientific">Plasmodium vivax Mauritania I</name>
    <dbReference type="NCBI Taxonomy" id="1035515"/>
    <lineage>
        <taxon>Eukaryota</taxon>
        <taxon>Sar</taxon>
        <taxon>Alveolata</taxon>
        <taxon>Apicomplexa</taxon>
        <taxon>Aconoidasida</taxon>
        <taxon>Haemosporida</taxon>
        <taxon>Plasmodiidae</taxon>
        <taxon>Plasmodium</taxon>
        <taxon>Plasmodium (Plasmodium)</taxon>
    </lineage>
</organism>
<dbReference type="Proteomes" id="UP000053776">
    <property type="component" value="Unassembled WGS sequence"/>
</dbReference>
<evidence type="ECO:0000313" key="2">
    <source>
        <dbReference type="EMBL" id="KMZ94922.1"/>
    </source>
</evidence>
<dbReference type="AlphaFoldDB" id="A0A0J9TJJ1"/>
<keyword evidence="1" id="KW-0812">Transmembrane</keyword>
<keyword evidence="1" id="KW-0472">Membrane</keyword>
<dbReference type="EMBL" id="KQ235012">
    <property type="protein sequence ID" value="KMZ94922.1"/>
    <property type="molecule type" value="Genomic_DNA"/>
</dbReference>
<dbReference type="Pfam" id="PF12420">
    <property type="entry name" value="DUF3671"/>
    <property type="match status" value="1"/>
</dbReference>
<feature type="transmembrane region" description="Helical" evidence="1">
    <location>
        <begin position="162"/>
        <end position="187"/>
    </location>
</feature>
<reference evidence="2 3" key="1">
    <citation type="submission" date="2011-08" db="EMBL/GenBank/DDBJ databases">
        <title>The Genome Sequence of Plasmodium vivax Mauritania I.</title>
        <authorList>
            <consortium name="The Broad Institute Genome Sequencing Platform"/>
            <consortium name="The Broad Institute Genome Sequencing Center for Infectious Disease"/>
            <person name="Neafsey D."/>
            <person name="Carlton J."/>
            <person name="Barnwell J."/>
            <person name="Collins W."/>
            <person name="Escalante A."/>
            <person name="Mullikin J."/>
            <person name="Saul A."/>
            <person name="Guigo R."/>
            <person name="Camara F."/>
            <person name="Young S.K."/>
            <person name="Zeng Q."/>
            <person name="Gargeya S."/>
            <person name="Fitzgerald M."/>
            <person name="Haas B."/>
            <person name="Abouelleil A."/>
            <person name="Alvarado L."/>
            <person name="Arachchi H.M."/>
            <person name="Berlin A."/>
            <person name="Brown A."/>
            <person name="Chapman S.B."/>
            <person name="Chen Z."/>
            <person name="Dunbar C."/>
            <person name="Freedman E."/>
            <person name="Gearin G."/>
            <person name="Gellesch M."/>
            <person name="Goldberg J."/>
            <person name="Griggs A."/>
            <person name="Gujja S."/>
            <person name="Heiman D."/>
            <person name="Howarth C."/>
            <person name="Larson L."/>
            <person name="Lui A."/>
            <person name="MacDonald P.J.P."/>
            <person name="Montmayeur A."/>
            <person name="Murphy C."/>
            <person name="Neiman D."/>
            <person name="Pearson M."/>
            <person name="Priest M."/>
            <person name="Roberts A."/>
            <person name="Saif S."/>
            <person name="Shea T."/>
            <person name="Shenoy N."/>
            <person name="Sisk P."/>
            <person name="Stolte C."/>
            <person name="Sykes S."/>
            <person name="Wortman J."/>
            <person name="Nusbaum C."/>
            <person name="Birren B."/>
        </authorList>
    </citation>
    <scope>NUCLEOTIDE SEQUENCE [LARGE SCALE GENOMIC DNA]</scope>
    <source>
        <strain evidence="2 3">Mauritania I</strain>
    </source>
</reference>
<accession>A0A0J9TJJ1</accession>